<dbReference type="EMBL" id="PDNC01000062">
    <property type="protein sequence ID" value="PGH02220.1"/>
    <property type="molecule type" value="Genomic_DNA"/>
</dbReference>
<comment type="caution">
    <text evidence="2">The sequence shown here is derived from an EMBL/GenBank/DDBJ whole genome shotgun (WGS) entry which is preliminary data.</text>
</comment>
<keyword evidence="1" id="KW-0175">Coiled coil</keyword>
<keyword evidence="3" id="KW-1185">Reference proteome</keyword>
<organism evidence="2 3">
    <name type="scientific">Blastomyces parvus</name>
    <dbReference type="NCBI Taxonomy" id="2060905"/>
    <lineage>
        <taxon>Eukaryota</taxon>
        <taxon>Fungi</taxon>
        <taxon>Dikarya</taxon>
        <taxon>Ascomycota</taxon>
        <taxon>Pezizomycotina</taxon>
        <taxon>Eurotiomycetes</taxon>
        <taxon>Eurotiomycetidae</taxon>
        <taxon>Onygenales</taxon>
        <taxon>Ajellomycetaceae</taxon>
        <taxon>Blastomyces</taxon>
    </lineage>
</organism>
<sequence length="209" mass="24207">MAKGNPRVTNTQAVRYIESHYDVQMFEDRFQAIEARLKATESRLADVENKAKLAECRISDLEGSVPDLKDVRNLFISTFKRDILFNDTETDKVIMRTGNRFVHGGDCKRDAELYEAPRLRRDFDIYIKLYGLYPSIVRYSISYRPTIELLNRHATAVADKNIELPTKFNDLFVNFIQALESSNFEEDYLANPRSNVTGAYWAFLQSCPK</sequence>
<proteinExistence type="predicted"/>
<dbReference type="STRING" id="2060905.A0A2B7X058"/>
<reference evidence="2 3" key="1">
    <citation type="submission" date="2017-10" db="EMBL/GenBank/DDBJ databases">
        <title>Comparative genomics in systemic dimorphic fungi from Ajellomycetaceae.</title>
        <authorList>
            <person name="Munoz J.F."/>
            <person name="Mcewen J.G."/>
            <person name="Clay O.K."/>
            <person name="Cuomo C.A."/>
        </authorList>
    </citation>
    <scope>NUCLEOTIDE SEQUENCE [LARGE SCALE GENOMIC DNA]</scope>
    <source>
        <strain evidence="2 3">UAMH130</strain>
    </source>
</reference>
<name>A0A2B7X058_9EURO</name>
<feature type="coiled-coil region" evidence="1">
    <location>
        <begin position="23"/>
        <end position="64"/>
    </location>
</feature>
<gene>
    <name evidence="2" type="ORF">GX51_04796</name>
</gene>
<dbReference type="AlphaFoldDB" id="A0A2B7X058"/>
<protein>
    <submittedName>
        <fullName evidence="2">Uncharacterized protein</fullName>
    </submittedName>
</protein>
<evidence type="ECO:0000313" key="2">
    <source>
        <dbReference type="EMBL" id="PGH02220.1"/>
    </source>
</evidence>
<dbReference type="Proteomes" id="UP000224080">
    <property type="component" value="Unassembled WGS sequence"/>
</dbReference>
<evidence type="ECO:0000313" key="3">
    <source>
        <dbReference type="Proteomes" id="UP000224080"/>
    </source>
</evidence>
<dbReference type="OrthoDB" id="5420280at2759"/>
<accession>A0A2B7X058</accession>
<evidence type="ECO:0000256" key="1">
    <source>
        <dbReference type="SAM" id="Coils"/>
    </source>
</evidence>